<proteinExistence type="predicted"/>
<dbReference type="OrthoDB" id="6754491at2759"/>
<reference evidence="2" key="1">
    <citation type="submission" date="2022-01" db="EMBL/GenBank/DDBJ databases">
        <authorList>
            <person name="King R."/>
        </authorList>
    </citation>
    <scope>NUCLEOTIDE SEQUENCE</scope>
</reference>
<dbReference type="EMBL" id="OV651819">
    <property type="protein sequence ID" value="CAH1113872.1"/>
    <property type="molecule type" value="Genomic_DNA"/>
</dbReference>
<accession>A0A9P0GK24</accession>
<dbReference type="Proteomes" id="UP001153636">
    <property type="component" value="Chromosome 7"/>
</dbReference>
<evidence type="ECO:0000313" key="2">
    <source>
        <dbReference type="EMBL" id="CAH1113872.1"/>
    </source>
</evidence>
<sequence length="102" mass="11484">MNIRKPIVLDHMHALNAEEIINTIICKNPANTPAKCALCEGSHPANYKGCEVYKNLQQARGKPTNMPRYNTRQSNININDTNQFPSINTNQPQNQMHSAPQN</sequence>
<feature type="compositionally biased region" description="Polar residues" evidence="1">
    <location>
        <begin position="67"/>
        <end position="102"/>
    </location>
</feature>
<evidence type="ECO:0000313" key="3">
    <source>
        <dbReference type="Proteomes" id="UP001153636"/>
    </source>
</evidence>
<evidence type="ECO:0000256" key="1">
    <source>
        <dbReference type="SAM" id="MobiDB-lite"/>
    </source>
</evidence>
<keyword evidence="3" id="KW-1185">Reference proteome</keyword>
<organism evidence="2 3">
    <name type="scientific">Psylliodes chrysocephalus</name>
    <dbReference type="NCBI Taxonomy" id="3402493"/>
    <lineage>
        <taxon>Eukaryota</taxon>
        <taxon>Metazoa</taxon>
        <taxon>Ecdysozoa</taxon>
        <taxon>Arthropoda</taxon>
        <taxon>Hexapoda</taxon>
        <taxon>Insecta</taxon>
        <taxon>Pterygota</taxon>
        <taxon>Neoptera</taxon>
        <taxon>Endopterygota</taxon>
        <taxon>Coleoptera</taxon>
        <taxon>Polyphaga</taxon>
        <taxon>Cucujiformia</taxon>
        <taxon>Chrysomeloidea</taxon>
        <taxon>Chrysomelidae</taxon>
        <taxon>Galerucinae</taxon>
        <taxon>Alticini</taxon>
        <taxon>Psylliodes</taxon>
    </lineage>
</organism>
<gene>
    <name evidence="2" type="ORF">PSYICH_LOCUS13892</name>
</gene>
<dbReference type="AlphaFoldDB" id="A0A9P0GK24"/>
<name>A0A9P0GK24_9CUCU</name>
<protein>
    <submittedName>
        <fullName evidence="2">Uncharacterized protein</fullName>
    </submittedName>
</protein>
<feature type="region of interest" description="Disordered" evidence="1">
    <location>
        <begin position="61"/>
        <end position="102"/>
    </location>
</feature>